<dbReference type="Proteomes" id="UP000575241">
    <property type="component" value="Unassembled WGS sequence"/>
</dbReference>
<reference evidence="2 3" key="1">
    <citation type="submission" date="2020-08" db="EMBL/GenBank/DDBJ databases">
        <title>Functional genomics of gut bacteria from endangered species of beetles.</title>
        <authorList>
            <person name="Carlos-Shanley C."/>
        </authorList>
    </citation>
    <scope>NUCLEOTIDE SEQUENCE [LARGE SCALE GENOMIC DNA]</scope>
    <source>
        <strain evidence="2 3">S00224</strain>
    </source>
</reference>
<evidence type="ECO:0000256" key="1">
    <source>
        <dbReference type="SAM" id="MobiDB-lite"/>
    </source>
</evidence>
<dbReference type="AlphaFoldDB" id="A0A7W7JYE5"/>
<dbReference type="Pfam" id="PF07120">
    <property type="entry name" value="DUF1376"/>
    <property type="match status" value="1"/>
</dbReference>
<evidence type="ECO:0000313" key="2">
    <source>
        <dbReference type="EMBL" id="MBB4837282.1"/>
    </source>
</evidence>
<feature type="compositionally biased region" description="Low complexity" evidence="1">
    <location>
        <begin position="185"/>
        <end position="200"/>
    </location>
</feature>
<feature type="region of interest" description="Disordered" evidence="1">
    <location>
        <begin position="160"/>
        <end position="200"/>
    </location>
</feature>
<sequence>MNTLSAPLPLTPPDADLQDFAFMPLHVARLRDSDLAAEAAPEACWYAVLLWAASWHQLPAGSLPDNDAVLARLCGLGRDLRTFKKHRADAMRGFVRCSDGRLYHPVVAEQVVAAWQKKLEQRWRTELARIKKANQRNGTDLPSPTFDEFIAGDKAIPVPDVSPGTTADVPGEITSKRQGEGQGQGEYSSDANASGAAAPPAVIDPEKVMFDAGRTLLTSAGISIEAAGRLLGRWKRDHGAEAVIIALGKAQREGAIDPKSFIEGCLRNGQRSLSAGRGGDGFLAAVIDAERDDRAG</sequence>
<evidence type="ECO:0008006" key="4">
    <source>
        <dbReference type="Google" id="ProtNLM"/>
    </source>
</evidence>
<organism evidence="2 3">
    <name type="scientific">Sphingomonas kyeonggiensis</name>
    <dbReference type="NCBI Taxonomy" id="1268553"/>
    <lineage>
        <taxon>Bacteria</taxon>
        <taxon>Pseudomonadati</taxon>
        <taxon>Pseudomonadota</taxon>
        <taxon>Alphaproteobacteria</taxon>
        <taxon>Sphingomonadales</taxon>
        <taxon>Sphingomonadaceae</taxon>
        <taxon>Sphingomonas</taxon>
    </lineage>
</organism>
<dbReference type="EMBL" id="JACHLN010000001">
    <property type="protein sequence ID" value="MBB4837282.1"/>
    <property type="molecule type" value="Genomic_DNA"/>
</dbReference>
<gene>
    <name evidence="2" type="ORF">HNP52_000333</name>
</gene>
<accession>A0A7W7JYE5</accession>
<comment type="caution">
    <text evidence="2">The sequence shown here is derived from an EMBL/GenBank/DDBJ whole genome shotgun (WGS) entry which is preliminary data.</text>
</comment>
<protein>
    <recommendedName>
        <fullName evidence="4">DUF1376 domain-containing protein</fullName>
    </recommendedName>
</protein>
<keyword evidence="3" id="KW-1185">Reference proteome</keyword>
<name>A0A7W7JYE5_9SPHN</name>
<dbReference type="InterPro" id="IPR010781">
    <property type="entry name" value="DUF1376"/>
</dbReference>
<dbReference type="RefSeq" id="WP_184161579.1">
    <property type="nucleotide sequence ID" value="NZ_JACHLN010000001.1"/>
</dbReference>
<evidence type="ECO:0000313" key="3">
    <source>
        <dbReference type="Proteomes" id="UP000575241"/>
    </source>
</evidence>
<proteinExistence type="predicted"/>